<organism evidence="1 2">
    <name type="scientific">Chryseotalea sanaruensis</name>
    <dbReference type="NCBI Taxonomy" id="2482724"/>
    <lineage>
        <taxon>Bacteria</taxon>
        <taxon>Pseudomonadati</taxon>
        <taxon>Bacteroidota</taxon>
        <taxon>Cytophagia</taxon>
        <taxon>Cytophagales</taxon>
        <taxon>Chryseotaleaceae</taxon>
        <taxon>Chryseotalea</taxon>
    </lineage>
</organism>
<comment type="caution">
    <text evidence="1">The sequence shown here is derived from an EMBL/GenBank/DDBJ whole genome shotgun (WGS) entry which is preliminary data.</text>
</comment>
<protein>
    <submittedName>
        <fullName evidence="1">Uncharacterized protein</fullName>
    </submittedName>
</protein>
<dbReference type="RefSeq" id="WP_127123663.1">
    <property type="nucleotide sequence ID" value="NZ_BHXQ01000006.1"/>
</dbReference>
<name>A0A401UDN5_9BACT</name>
<sequence length="168" mass="19309">MKLTFLRFNTNNNVKKNKTHRESVTFAKAQSVGILFSVEDRAKHDVVKELIKKLEGEGKKVTVLAFLPEKKENFEFLFNYFTAKDISFWGNLQSNDALSFSNTPFDFLYCLDESPNLMLQNILARCKAKCRIGKYADGNEAFFELMIESKNGVRSLAEGALKYSRELR</sequence>
<proteinExistence type="predicted"/>
<accession>A0A401UDN5</accession>
<dbReference type="AlphaFoldDB" id="A0A401UDN5"/>
<reference evidence="1 2" key="1">
    <citation type="submission" date="2018-11" db="EMBL/GenBank/DDBJ databases">
        <title>Chryseotalea sanarue gen. nov., sp., nov., a member of the family Cytophagaceae, isolated from a brackish lake in Hamamatsu Japan.</title>
        <authorList>
            <person name="Maejima Y."/>
            <person name="Iino T."/>
            <person name="Muraguchi Y."/>
            <person name="Fukuda K."/>
            <person name="Ohkuma M."/>
            <person name="Moriuchi R."/>
            <person name="Dohra H."/>
            <person name="Kimbara K."/>
            <person name="Shintani M."/>
        </authorList>
    </citation>
    <scope>NUCLEOTIDE SEQUENCE [LARGE SCALE GENOMIC DNA]</scope>
    <source>
        <strain evidence="1 2">Ys</strain>
    </source>
</reference>
<evidence type="ECO:0000313" key="1">
    <source>
        <dbReference type="EMBL" id="GCC53015.1"/>
    </source>
</evidence>
<dbReference type="InterPro" id="IPR054207">
    <property type="entry name" value="DUF6913"/>
</dbReference>
<gene>
    <name evidence="1" type="ORF">SanaruYs_32560</name>
</gene>
<dbReference type="Pfam" id="PF21857">
    <property type="entry name" value="DUF6913"/>
    <property type="match status" value="1"/>
</dbReference>
<dbReference type="EMBL" id="BHXQ01000006">
    <property type="protein sequence ID" value="GCC53015.1"/>
    <property type="molecule type" value="Genomic_DNA"/>
</dbReference>
<keyword evidence="2" id="KW-1185">Reference proteome</keyword>
<dbReference type="OrthoDB" id="980624at2"/>
<dbReference type="Proteomes" id="UP000288227">
    <property type="component" value="Unassembled WGS sequence"/>
</dbReference>
<evidence type="ECO:0000313" key="2">
    <source>
        <dbReference type="Proteomes" id="UP000288227"/>
    </source>
</evidence>